<protein>
    <submittedName>
        <fullName evidence="2">Uncharacterized protein</fullName>
    </submittedName>
</protein>
<proteinExistence type="predicted"/>
<gene>
    <name evidence="2" type="ORF">P0Y58_22320</name>
</gene>
<sequence>MLWSKEKALSHYNYLSGELNNPNVFFESKIGADLWIDGYDALASTNSMLFLHYLDIFESLYKEIARADVEQATGLYNALDSLLLVCAEAGEAEFMHALAVGICIASSHGVVPNIVSSQGVIINDTVVTLLSPNYRAIRLAAYNLGVVIRFQEEQDDRKFSPQSYRVYFGRPLAVKGRLWKCQFYNVGHEAGHIVYFGDGYLCRYGDQYETAQAFLAAEESLIGVDLLIYSELARFGHNLHCLNEFGGIDIATGERFDQRVAIEVAQDKNLTPILQDLLRRVALFELDVRLGRLPSKVCPDTEEFEILDKWVGYAARRKHIDGSIEMAENLFRRTDTEFGVIRNIRLYHSDNMSRARTDVFHQGVIYMDSAIPEIDKKARKKNLAQHSRRRSRTKANP</sequence>
<dbReference type="EMBL" id="CP119325">
    <property type="protein sequence ID" value="WEK29602.1"/>
    <property type="molecule type" value="Genomic_DNA"/>
</dbReference>
<dbReference type="AlphaFoldDB" id="A0AAJ6BAV2"/>
<dbReference type="Proteomes" id="UP001216329">
    <property type="component" value="Chromosome"/>
</dbReference>
<organism evidence="2 3">
    <name type="scientific">Candidatus Pseudomonas phytovorans</name>
    <dbReference type="NCBI Taxonomy" id="3121377"/>
    <lineage>
        <taxon>Bacteria</taxon>
        <taxon>Pseudomonadati</taxon>
        <taxon>Pseudomonadota</taxon>
        <taxon>Gammaproteobacteria</taxon>
        <taxon>Pseudomonadales</taxon>
        <taxon>Pseudomonadaceae</taxon>
        <taxon>Pseudomonas</taxon>
    </lineage>
</organism>
<reference evidence="2" key="1">
    <citation type="submission" date="2023-03" db="EMBL/GenBank/DDBJ databases">
        <title>Andean soil-derived lignocellulolytic bacterial consortium as a source of novel taxa and putative plastic-active enzymes.</title>
        <authorList>
            <person name="Diaz-Garcia L."/>
            <person name="Chuvochina M."/>
            <person name="Feuerriegel G."/>
            <person name="Bunk B."/>
            <person name="Sproer C."/>
            <person name="Streit W.R."/>
            <person name="Rodriguez L.M."/>
            <person name="Overmann J."/>
            <person name="Jimenez D.J."/>
        </authorList>
    </citation>
    <scope>NUCLEOTIDE SEQUENCE</scope>
    <source>
        <strain evidence="2">MAG 876</strain>
    </source>
</reference>
<accession>A0AAJ6BAV2</accession>
<feature type="region of interest" description="Disordered" evidence="1">
    <location>
        <begin position="377"/>
        <end position="397"/>
    </location>
</feature>
<evidence type="ECO:0000313" key="3">
    <source>
        <dbReference type="Proteomes" id="UP001216329"/>
    </source>
</evidence>
<name>A0AAJ6BAV2_9PSED</name>
<evidence type="ECO:0000256" key="1">
    <source>
        <dbReference type="SAM" id="MobiDB-lite"/>
    </source>
</evidence>
<evidence type="ECO:0000313" key="2">
    <source>
        <dbReference type="EMBL" id="WEK29602.1"/>
    </source>
</evidence>